<sequence length="537" mass="60018">MEITPFHVKQVNQTQQQNEEKNKLASSVSGNAFGHLFTTYLSMGPNAELGTLSKQNAASIELKVEEQSGPVTKIPLPTDLIQTVEPNSPNLEEEQGFLVDEENQTGLVFWNLVPNQLVNQNSTSNVDGSNTASEKINLVSQEETNSLDVKMAKVDLQDESMQFGEGFTTKLYSNQAFVRNSSQPLTNHSSDNLTQLVIQSENEKVFVQPTITDSISKLNSASPEIQMGVLQTHMYQKLDTNFLRQQVNEIHSNQTVNQNLIEISQENMQPEDSKQSIQESTTLTRKDFPLFENVVVNKTQTDNPIEHIQNISYTTMSRALNPKDISNDSRKNEIPVEENKKLLLDKSQIIGHQPLPIQVNSSSKMSNMQSIPPSIHINDFVPELQKWMSNIKIINEHPGATEAKVSLFPKNLGHMEIKIMTVEGQLSAEIMTDTLLAKEILEGQLPQLKQSLQQSGLVVQKIEIFQQQINQFEDLNTGNLTFSHSGTNSSNEQRSNNSKQASSNKGKEIELTELGDEIPSAYGINRRNSISNIDFTA</sequence>
<evidence type="ECO:0000259" key="2">
    <source>
        <dbReference type="Pfam" id="PF02120"/>
    </source>
</evidence>
<accession>A0A9C7GBX6</accession>
<feature type="domain" description="Flagellar hook-length control protein-like C-terminal" evidence="2">
    <location>
        <begin position="395"/>
        <end position="471"/>
    </location>
</feature>
<dbReference type="Proteomes" id="UP000789845">
    <property type="component" value="Unassembled WGS sequence"/>
</dbReference>
<gene>
    <name evidence="3" type="ORF">NEOCIP111885_03499</name>
</gene>
<evidence type="ECO:0000313" key="4">
    <source>
        <dbReference type="Proteomes" id="UP000789845"/>
    </source>
</evidence>
<dbReference type="CDD" id="cd17470">
    <property type="entry name" value="T3SS_Flik_C"/>
    <property type="match status" value="1"/>
</dbReference>
<feature type="region of interest" description="Disordered" evidence="1">
    <location>
        <begin position="480"/>
        <end position="512"/>
    </location>
</feature>
<comment type="caution">
    <text evidence="3">The sequence shown here is derived from an EMBL/GenBank/DDBJ whole genome shotgun (WGS) entry which is preliminary data.</text>
</comment>
<dbReference type="InterPro" id="IPR021136">
    <property type="entry name" value="Flagellar_hook_control-like_C"/>
</dbReference>
<proteinExistence type="predicted"/>
<evidence type="ECO:0000313" key="3">
    <source>
        <dbReference type="EMBL" id="CAG9609756.1"/>
    </source>
</evidence>
<name>A0A9C7GBX6_9BACI</name>
<keyword evidence="4" id="KW-1185">Reference proteome</keyword>
<dbReference type="RefSeq" id="WP_230497993.1">
    <property type="nucleotide sequence ID" value="NZ_CAKJTG010000023.1"/>
</dbReference>
<organism evidence="3 4">
    <name type="scientific">Pseudoneobacillus rhizosphaerae</name>
    <dbReference type="NCBI Taxonomy" id="2880968"/>
    <lineage>
        <taxon>Bacteria</taxon>
        <taxon>Bacillati</taxon>
        <taxon>Bacillota</taxon>
        <taxon>Bacilli</taxon>
        <taxon>Bacillales</taxon>
        <taxon>Bacillaceae</taxon>
        <taxon>Pseudoneobacillus</taxon>
    </lineage>
</organism>
<dbReference type="EMBL" id="CAKJTG010000023">
    <property type="protein sequence ID" value="CAG9609756.1"/>
    <property type="molecule type" value="Genomic_DNA"/>
</dbReference>
<dbReference type="Gene3D" id="3.30.750.140">
    <property type="match status" value="1"/>
</dbReference>
<reference evidence="3" key="1">
    <citation type="submission" date="2021-10" db="EMBL/GenBank/DDBJ databases">
        <authorList>
            <person name="Criscuolo A."/>
        </authorList>
    </citation>
    <scope>NUCLEOTIDE SEQUENCE</scope>
    <source>
        <strain evidence="3">CIP111885</strain>
    </source>
</reference>
<evidence type="ECO:0000256" key="1">
    <source>
        <dbReference type="SAM" id="MobiDB-lite"/>
    </source>
</evidence>
<feature type="compositionally biased region" description="Polar residues" evidence="1">
    <location>
        <begin position="480"/>
        <end position="504"/>
    </location>
</feature>
<dbReference type="AlphaFoldDB" id="A0A9C7GBX6"/>
<dbReference type="Pfam" id="PF02120">
    <property type="entry name" value="Flg_hook"/>
    <property type="match status" value="1"/>
</dbReference>
<dbReference type="InterPro" id="IPR038610">
    <property type="entry name" value="FliK-like_C_sf"/>
</dbReference>
<protein>
    <recommendedName>
        <fullName evidence="2">Flagellar hook-length control protein-like C-terminal domain-containing protein</fullName>
    </recommendedName>
</protein>